<dbReference type="PROSITE" id="PS52047">
    <property type="entry name" value="I_EGF_2"/>
    <property type="match status" value="2"/>
</dbReference>
<comment type="similarity">
    <text evidence="2 14">Belongs to the integrin beta chain family.</text>
</comment>
<reference evidence="18 19" key="1">
    <citation type="journal article" date="2019" name="Commun. Biol.">
        <title>The bagworm genome reveals a unique fibroin gene that provides high tensile strength.</title>
        <authorList>
            <person name="Kono N."/>
            <person name="Nakamura H."/>
            <person name="Ohtoshi R."/>
            <person name="Tomita M."/>
            <person name="Numata K."/>
            <person name="Arakawa K."/>
        </authorList>
    </citation>
    <scope>NUCLEOTIDE SEQUENCE [LARGE SCALE GENOMIC DNA]</scope>
</reference>
<dbReference type="Gene3D" id="2.60.40.1510">
    <property type="entry name" value="ntegrin, alpha v. Chain A, domain 3"/>
    <property type="match status" value="1"/>
</dbReference>
<dbReference type="SUPFAM" id="SSF103575">
    <property type="entry name" value="Plexin repeat"/>
    <property type="match status" value="1"/>
</dbReference>
<keyword evidence="6" id="KW-0732">Signal</keyword>
<evidence type="ECO:0000259" key="16">
    <source>
        <dbReference type="SMART" id="SM00187"/>
    </source>
</evidence>
<keyword evidence="13" id="KW-0325">Glycoprotein</keyword>
<dbReference type="STRING" id="151549.A0A4C1TBM4"/>
<evidence type="ECO:0000313" key="19">
    <source>
        <dbReference type="Proteomes" id="UP000299102"/>
    </source>
</evidence>
<dbReference type="SUPFAM" id="SSF53300">
    <property type="entry name" value="vWA-like"/>
    <property type="match status" value="2"/>
</dbReference>
<dbReference type="InterPro" id="IPR032695">
    <property type="entry name" value="Integrin_dom_sf"/>
</dbReference>
<dbReference type="EMBL" id="BGZK01000043">
    <property type="protein sequence ID" value="GBP10848.1"/>
    <property type="molecule type" value="Genomic_DNA"/>
</dbReference>
<evidence type="ECO:0000256" key="15">
    <source>
        <dbReference type="SAM" id="Phobius"/>
    </source>
</evidence>
<dbReference type="InterPro" id="IPR036465">
    <property type="entry name" value="vWFA_dom_sf"/>
</dbReference>
<protein>
    <recommendedName>
        <fullName evidence="14">Integrin beta</fullName>
    </recommendedName>
</protein>
<evidence type="ECO:0000256" key="11">
    <source>
        <dbReference type="ARBA" id="ARBA00023136"/>
    </source>
</evidence>
<evidence type="ECO:0000313" key="18">
    <source>
        <dbReference type="EMBL" id="GBP10848.1"/>
    </source>
</evidence>
<dbReference type="GO" id="GO:0005178">
    <property type="term" value="F:integrin binding"/>
    <property type="evidence" value="ECO:0007669"/>
    <property type="project" value="TreeGrafter"/>
</dbReference>
<keyword evidence="10 14" id="KW-0401">Integrin</keyword>
<dbReference type="SMART" id="SM01242">
    <property type="entry name" value="Integrin_B_tail"/>
    <property type="match status" value="1"/>
</dbReference>
<dbReference type="PANTHER" id="PTHR10082:SF60">
    <property type="entry name" value="INTEGRIN BETA-PS"/>
    <property type="match status" value="1"/>
</dbReference>
<dbReference type="GO" id="GO:0007229">
    <property type="term" value="P:integrin-mediated signaling pathway"/>
    <property type="evidence" value="ECO:0007669"/>
    <property type="project" value="UniProtKB-KW"/>
</dbReference>
<dbReference type="FunFam" id="2.10.25.10:FF:000036">
    <property type="entry name" value="Integrin beta"/>
    <property type="match status" value="1"/>
</dbReference>
<organism evidence="18 19">
    <name type="scientific">Eumeta variegata</name>
    <name type="common">Bagworm moth</name>
    <name type="synonym">Eumeta japonica</name>
    <dbReference type="NCBI Taxonomy" id="151549"/>
    <lineage>
        <taxon>Eukaryota</taxon>
        <taxon>Metazoa</taxon>
        <taxon>Ecdysozoa</taxon>
        <taxon>Arthropoda</taxon>
        <taxon>Hexapoda</taxon>
        <taxon>Insecta</taxon>
        <taxon>Pterygota</taxon>
        <taxon>Neoptera</taxon>
        <taxon>Endopterygota</taxon>
        <taxon>Lepidoptera</taxon>
        <taxon>Glossata</taxon>
        <taxon>Ditrysia</taxon>
        <taxon>Tineoidea</taxon>
        <taxon>Psychidae</taxon>
        <taxon>Oiketicinae</taxon>
        <taxon>Eumeta</taxon>
    </lineage>
</organism>
<dbReference type="InterPro" id="IPR012896">
    <property type="entry name" value="Integrin_bsu_tail"/>
</dbReference>
<dbReference type="AlphaFoldDB" id="A0A4C1TBM4"/>
<dbReference type="PANTHER" id="PTHR10082">
    <property type="entry name" value="INTEGRIN BETA SUBUNIT"/>
    <property type="match status" value="1"/>
</dbReference>
<keyword evidence="7" id="KW-0677">Repeat</keyword>
<evidence type="ECO:0000256" key="14">
    <source>
        <dbReference type="RuleBase" id="RU000633"/>
    </source>
</evidence>
<dbReference type="OrthoDB" id="410592at2759"/>
<dbReference type="SUPFAM" id="SSF69687">
    <property type="entry name" value="Integrin beta tail domain"/>
    <property type="match status" value="1"/>
</dbReference>
<evidence type="ECO:0000256" key="1">
    <source>
        <dbReference type="ARBA" id="ARBA00004251"/>
    </source>
</evidence>
<feature type="domain" description="Integrin beta subunit VWA" evidence="16">
    <location>
        <begin position="88"/>
        <end position="649"/>
    </location>
</feature>
<gene>
    <name evidence="18" type="primary">mys</name>
    <name evidence="18" type="ORF">EVAR_5435_1</name>
</gene>
<dbReference type="GO" id="GO:0009986">
    <property type="term" value="C:cell surface"/>
    <property type="evidence" value="ECO:0007669"/>
    <property type="project" value="TreeGrafter"/>
</dbReference>
<evidence type="ECO:0000256" key="5">
    <source>
        <dbReference type="ARBA" id="ARBA00022692"/>
    </source>
</evidence>
<dbReference type="InterPro" id="IPR057243">
    <property type="entry name" value="Integrin_I-EGF_CS"/>
</dbReference>
<evidence type="ECO:0000256" key="13">
    <source>
        <dbReference type="ARBA" id="ARBA00023180"/>
    </source>
</evidence>
<dbReference type="GO" id="GO:0007157">
    <property type="term" value="P:heterophilic cell-cell adhesion via plasma membrane cell adhesion molecules"/>
    <property type="evidence" value="ECO:0007669"/>
    <property type="project" value="UniProtKB-ARBA"/>
</dbReference>
<dbReference type="InterPro" id="IPR015812">
    <property type="entry name" value="Integrin_bsu"/>
</dbReference>
<evidence type="ECO:0000256" key="3">
    <source>
        <dbReference type="ARBA" id="ARBA00022475"/>
    </source>
</evidence>
<dbReference type="Proteomes" id="UP000299102">
    <property type="component" value="Unassembled WGS sequence"/>
</dbReference>
<evidence type="ECO:0000256" key="10">
    <source>
        <dbReference type="ARBA" id="ARBA00023037"/>
    </source>
</evidence>
<dbReference type="InterPro" id="IPR036349">
    <property type="entry name" value="Integrin_bsu_tail_dom_sf"/>
</dbReference>
<dbReference type="SUPFAM" id="SSF69179">
    <property type="entry name" value="Integrin domains"/>
    <property type="match status" value="1"/>
</dbReference>
<dbReference type="Pfam" id="PF23105">
    <property type="entry name" value="EGF_integrin"/>
    <property type="match status" value="2"/>
</dbReference>
<evidence type="ECO:0000256" key="6">
    <source>
        <dbReference type="ARBA" id="ARBA00022729"/>
    </source>
</evidence>
<keyword evidence="19" id="KW-1185">Reference proteome</keyword>
<dbReference type="GO" id="GO:0005925">
    <property type="term" value="C:focal adhesion"/>
    <property type="evidence" value="ECO:0007669"/>
    <property type="project" value="TreeGrafter"/>
</dbReference>
<dbReference type="InterPro" id="IPR002369">
    <property type="entry name" value="Integrin_bsu_VWA"/>
</dbReference>
<comment type="subcellular location">
    <subcellularLocation>
        <location evidence="1 14">Cell membrane</location>
        <topology evidence="1 14">Single-pass type I membrane protein</topology>
    </subcellularLocation>
</comment>
<evidence type="ECO:0000256" key="7">
    <source>
        <dbReference type="ARBA" id="ARBA00022737"/>
    </source>
</evidence>
<evidence type="ECO:0000256" key="4">
    <source>
        <dbReference type="ARBA" id="ARBA00022536"/>
    </source>
</evidence>
<keyword evidence="5 14" id="KW-0812">Transmembrane</keyword>
<dbReference type="PRINTS" id="PR01186">
    <property type="entry name" value="INTEGRINB"/>
</dbReference>
<proteinExistence type="inferred from homology"/>
<dbReference type="InterPro" id="IPR013111">
    <property type="entry name" value="EGF_extracell"/>
</dbReference>
<keyword evidence="4" id="KW-0245">EGF-like domain</keyword>
<evidence type="ECO:0000259" key="17">
    <source>
        <dbReference type="SMART" id="SM01242"/>
    </source>
</evidence>
<dbReference type="GO" id="GO:0016477">
    <property type="term" value="P:cell migration"/>
    <property type="evidence" value="ECO:0007669"/>
    <property type="project" value="TreeGrafter"/>
</dbReference>
<name>A0A4C1TBM4_EUMVA</name>
<dbReference type="Gene3D" id="2.10.25.10">
    <property type="entry name" value="Laminin"/>
    <property type="match status" value="4"/>
</dbReference>
<accession>A0A4C1TBM4</accession>
<comment type="caution">
    <text evidence="18">The sequence shown here is derived from an EMBL/GenBank/DDBJ whole genome shotgun (WGS) entry which is preliminary data.</text>
</comment>
<keyword evidence="12" id="KW-1015">Disulfide bond</keyword>
<keyword evidence="8 14" id="KW-0130">Cell adhesion</keyword>
<dbReference type="PROSITE" id="PS00243">
    <property type="entry name" value="I_EGF_1"/>
    <property type="match status" value="2"/>
</dbReference>
<evidence type="ECO:0000256" key="8">
    <source>
        <dbReference type="ARBA" id="ARBA00022889"/>
    </source>
</evidence>
<dbReference type="GO" id="GO:0007160">
    <property type="term" value="P:cell-matrix adhesion"/>
    <property type="evidence" value="ECO:0007669"/>
    <property type="project" value="TreeGrafter"/>
</dbReference>
<keyword evidence="11 15" id="KW-0472">Membrane</keyword>
<dbReference type="InterPro" id="IPR014836">
    <property type="entry name" value="Integrin_bsu_cyt_dom"/>
</dbReference>
<dbReference type="Pfam" id="PF00362">
    <property type="entry name" value="Integrin_beta"/>
    <property type="match status" value="2"/>
</dbReference>
<evidence type="ECO:0000256" key="2">
    <source>
        <dbReference type="ARBA" id="ARBA00007449"/>
    </source>
</evidence>
<dbReference type="SMART" id="SM00187">
    <property type="entry name" value="INB"/>
    <property type="match status" value="1"/>
</dbReference>
<keyword evidence="3" id="KW-1003">Cell membrane</keyword>
<sequence length="1061" mass="117411">MKKISTEISLSGGATLWSTWLQQEYGPADKVSNYNNFSSKRTMKPSTMFRKRARWSVSIALVHIFAGVCWSQIVESSPPSNPCSGKSSCSDCIRTAGCRWCSAPDHSRPRCFQPNKNDRNDYCSEEYITDPANMLFISQSRPLTRGKGVGRIGWGPKGSMSINETSSYRASSSGAAGAAEDLVQIRPQRVRLQMRPNEMQQVHFAYSQAQDYPVDLYYLMDLSFSMRDDKEKLSSLGDMLSKTMRNITSNFRLGFGSFVDKLVMPYVMTTPDTSTVQRTKLCRSGLAANDMLRSLRSPCDGCAAPYGYIHAMSLSTNHTYFNNPYTAHPLSCFSPSLGWEGKLLKFTLAPNHPPIHRIEGKSIYHKIAQVSKSQIRAIHPAPSLDPENQTWPKCKAIPRSPNMVAILCFIMKFQGQISGLLVKPCNIDSPEGGFDAIMQAIVCKSQIGWRDQARHLLVFSTDAGYHYAGDGKLGGIVQPNDGLCHLDENGTYTHSKLQDYPSISHINLKVKQHSINLIFAVTASEVERYEELSKNIEGSSCGKLSDHSSNVVDLVKDQYDKISSTVEMNSNASKAVDIKYKSACLGTEGDLMVTNKCDGLKVGDVVHFTAEITLKECPKDPNEWKQTFKIHPVGVSDSLIVELEMLCDCPCEHPGHYLYKKTPDVCEGNGALACGVCLCDASHFGKNCKCSATNSTFPEMERGCRPQNSATGPICSNRGICDCGLCHCNKLDGGKEISGLYCECDNFSCDLNKGEVCSGPEHGRCVCGKCVCDPKYTGSACDCLLDQSPCVSPENGEICSGNGHCSCGKCICTPDKDKHYSGDFCEKCPTCPGRCAEFKDCVLCEVHERGPMLQDDISQAKCGNCSLHSIIEEGKIEANETSGEHLCSFYDDEDCLYAYVYLYDEARQLRVRAQRERECPPKSVQRDAPAKGVGVEGALVSVQGLYNETRQLKISILPIVFGTIAAIVLVGLALLMLWKIATTIHDRREYARFVMEHTKADWDSVVLSCTPDAERSRQLLGFRTSKKKRKPCRITTLFLYLSICLSVRQDPYSQERVEKSI</sequence>
<dbReference type="GO" id="GO:0033627">
    <property type="term" value="P:cell adhesion mediated by integrin"/>
    <property type="evidence" value="ECO:0007669"/>
    <property type="project" value="TreeGrafter"/>
</dbReference>
<dbReference type="GO" id="GO:0008305">
    <property type="term" value="C:integrin complex"/>
    <property type="evidence" value="ECO:0007669"/>
    <property type="project" value="TreeGrafter"/>
</dbReference>
<dbReference type="Pfam" id="PF07965">
    <property type="entry name" value="Integrin_B_tail"/>
    <property type="match status" value="1"/>
</dbReference>
<evidence type="ECO:0000256" key="9">
    <source>
        <dbReference type="ARBA" id="ARBA00022989"/>
    </source>
</evidence>
<dbReference type="InterPro" id="IPR057073">
    <property type="entry name" value="EGF_integrin_2"/>
</dbReference>
<evidence type="ECO:0000256" key="12">
    <source>
        <dbReference type="ARBA" id="ARBA00023157"/>
    </source>
</evidence>
<feature type="transmembrane region" description="Helical" evidence="15">
    <location>
        <begin position="956"/>
        <end position="978"/>
    </location>
</feature>
<dbReference type="Pfam" id="PF07974">
    <property type="entry name" value="EGF_2"/>
    <property type="match status" value="1"/>
</dbReference>
<feature type="domain" description="Integrin beta subunit tail" evidence="17">
    <location>
        <begin position="835"/>
        <end position="924"/>
    </location>
</feature>
<dbReference type="Gene3D" id="4.10.1240.30">
    <property type="match status" value="1"/>
</dbReference>
<keyword evidence="9 15" id="KW-1133">Transmembrane helix</keyword>
<dbReference type="Pfam" id="PF08725">
    <property type="entry name" value="Integrin_b_cyt"/>
    <property type="match status" value="1"/>
</dbReference>
<dbReference type="SUPFAM" id="SSF57196">
    <property type="entry name" value="EGF/Laminin"/>
    <property type="match status" value="2"/>
</dbReference>
<dbReference type="Gene3D" id="1.20.5.100">
    <property type="entry name" value="Cytochrome c1, transmembrane anchor, C-terminal"/>
    <property type="match status" value="1"/>
</dbReference>
<dbReference type="Gene3D" id="3.40.50.410">
    <property type="entry name" value="von Willebrand factor, type A domain"/>
    <property type="match status" value="2"/>
</dbReference>